<accession>A0A2A7ND41</accession>
<dbReference type="AlphaFoldDB" id="A0A2A7ND41"/>
<dbReference type="RefSeq" id="WP_097938594.1">
    <property type="nucleotide sequence ID" value="NZ_PDCP01000006.1"/>
</dbReference>
<protein>
    <recommendedName>
        <fullName evidence="4">RNA-binding protein</fullName>
    </recommendedName>
</protein>
<comment type="caution">
    <text evidence="2">The sequence shown here is derived from an EMBL/GenBank/DDBJ whole genome shotgun (WGS) entry which is preliminary data.</text>
</comment>
<organism evidence="2 3">
    <name type="scientific">Mycolicibacterium agri</name>
    <name type="common">Mycobacterium agri</name>
    <dbReference type="NCBI Taxonomy" id="36811"/>
    <lineage>
        <taxon>Bacteria</taxon>
        <taxon>Bacillati</taxon>
        <taxon>Actinomycetota</taxon>
        <taxon>Actinomycetes</taxon>
        <taxon>Mycobacteriales</taxon>
        <taxon>Mycobacteriaceae</taxon>
        <taxon>Mycolicibacterium</taxon>
    </lineage>
</organism>
<dbReference type="Proteomes" id="UP000220914">
    <property type="component" value="Unassembled WGS sequence"/>
</dbReference>
<dbReference type="OrthoDB" id="4744687at2"/>
<keyword evidence="3" id="KW-1185">Reference proteome</keyword>
<gene>
    <name evidence="2" type="ORF">CQY20_04855</name>
</gene>
<evidence type="ECO:0000313" key="3">
    <source>
        <dbReference type="Proteomes" id="UP000220914"/>
    </source>
</evidence>
<evidence type="ECO:0000313" key="2">
    <source>
        <dbReference type="EMBL" id="PEG41398.1"/>
    </source>
</evidence>
<feature type="chain" id="PRO_5038858465" description="RNA-binding protein" evidence="1">
    <location>
        <begin position="23"/>
        <end position="92"/>
    </location>
</feature>
<name>A0A2A7ND41_MYCAG</name>
<feature type="signal peptide" evidence="1">
    <location>
        <begin position="1"/>
        <end position="22"/>
    </location>
</feature>
<dbReference type="EMBL" id="PDCP01000006">
    <property type="protein sequence ID" value="PEG41398.1"/>
    <property type="molecule type" value="Genomic_DNA"/>
</dbReference>
<keyword evidence="1" id="KW-0732">Signal</keyword>
<proteinExistence type="predicted"/>
<evidence type="ECO:0000256" key="1">
    <source>
        <dbReference type="SAM" id="SignalP"/>
    </source>
</evidence>
<sequence>MLSTIRRLAIVGAMTLAPLAFATILTPGVSGAVECGYGTVYDAPSNSCVAAPPPPPPPPPPPAWNGDITPYFGVGVCVPIPVPFGPSICAGI</sequence>
<reference evidence="2 3" key="1">
    <citation type="submission" date="2017-10" db="EMBL/GenBank/DDBJ databases">
        <title>The new phylogeny of genus Mycobacterium.</title>
        <authorList>
            <person name="Tortoli E."/>
            <person name="Trovato A."/>
            <person name="Cirillo D.M."/>
        </authorList>
    </citation>
    <scope>NUCLEOTIDE SEQUENCE [LARGE SCALE GENOMIC DNA]</scope>
    <source>
        <strain evidence="2 3">CCUG37673</strain>
    </source>
</reference>
<evidence type="ECO:0008006" key="4">
    <source>
        <dbReference type="Google" id="ProtNLM"/>
    </source>
</evidence>